<dbReference type="AlphaFoldDB" id="A0A937RIA5"/>
<comment type="caution">
    <text evidence="1">The sequence shown here is derived from an EMBL/GenBank/DDBJ whole genome shotgun (WGS) entry which is preliminary data.</text>
</comment>
<dbReference type="EMBL" id="JAEACQ010000349">
    <property type="protein sequence ID" value="MBL7632766.1"/>
    <property type="molecule type" value="Genomic_DNA"/>
</dbReference>
<accession>A0A937RIA5</accession>
<proteinExistence type="predicted"/>
<organism evidence="1 2">
    <name type="scientific">Frankia nepalensis</name>
    <dbReference type="NCBI Taxonomy" id="1836974"/>
    <lineage>
        <taxon>Bacteria</taxon>
        <taxon>Bacillati</taxon>
        <taxon>Actinomycetota</taxon>
        <taxon>Actinomycetes</taxon>
        <taxon>Frankiales</taxon>
        <taxon>Frankiaceae</taxon>
        <taxon>Frankia</taxon>
    </lineage>
</organism>
<evidence type="ECO:0000313" key="2">
    <source>
        <dbReference type="Proteomes" id="UP000604475"/>
    </source>
</evidence>
<sequence length="53" mass="5535">MRAVVVGAPGGLGRPIGIGLAWQGERVSLLARFGLVDPDMPTSIIVNYWAAGE</sequence>
<dbReference type="InterPro" id="IPR036291">
    <property type="entry name" value="NAD(P)-bd_dom_sf"/>
</dbReference>
<dbReference type="Proteomes" id="UP000604475">
    <property type="component" value="Unassembled WGS sequence"/>
</dbReference>
<dbReference type="SUPFAM" id="SSF51735">
    <property type="entry name" value="NAD(P)-binding Rossmann-fold domains"/>
    <property type="match status" value="1"/>
</dbReference>
<gene>
    <name evidence="1" type="ORF">I7412_37560</name>
</gene>
<reference evidence="1" key="1">
    <citation type="submission" date="2020-12" db="EMBL/GenBank/DDBJ databases">
        <title>Genomic characterization of non-nitrogen-fixing Frankia strains.</title>
        <authorList>
            <person name="Carlos-Shanley C."/>
            <person name="Guerra T."/>
            <person name="Hahn D."/>
        </authorList>
    </citation>
    <scope>NUCLEOTIDE SEQUENCE</scope>
    <source>
        <strain evidence="1">CN6</strain>
    </source>
</reference>
<keyword evidence="2" id="KW-1185">Reference proteome</keyword>
<name>A0A937RIA5_9ACTN</name>
<dbReference type="RefSeq" id="WP_203004122.1">
    <property type="nucleotide sequence ID" value="NZ_JADWYU010000207.1"/>
</dbReference>
<protein>
    <submittedName>
        <fullName evidence="1">Uncharacterized protein</fullName>
    </submittedName>
</protein>
<evidence type="ECO:0000313" key="1">
    <source>
        <dbReference type="EMBL" id="MBL7632766.1"/>
    </source>
</evidence>